<dbReference type="EMBL" id="MVHT01000016">
    <property type="protein sequence ID" value="ORB07890.1"/>
    <property type="molecule type" value="Genomic_DNA"/>
</dbReference>
<dbReference type="STRING" id="28445.BHQ20_14065"/>
<evidence type="ECO:0000313" key="1">
    <source>
        <dbReference type="EMBL" id="ORB07890.1"/>
    </source>
</evidence>
<protein>
    <recommendedName>
        <fullName evidence="3">DUF2742 domain-containing protein</fullName>
    </recommendedName>
</protein>
<evidence type="ECO:0000313" key="2">
    <source>
        <dbReference type="Proteomes" id="UP000192739"/>
    </source>
</evidence>
<proteinExistence type="predicted"/>
<comment type="caution">
    <text evidence="1">The sequence shown here is derived from an EMBL/GenBank/DDBJ whole genome shotgun (WGS) entry which is preliminary data.</text>
</comment>
<dbReference type="InterPro" id="IPR024384">
    <property type="entry name" value="DUF2742"/>
</dbReference>
<dbReference type="Proteomes" id="UP000192739">
    <property type="component" value="Unassembled WGS sequence"/>
</dbReference>
<gene>
    <name evidence="1" type="ORF">BST27_08215</name>
</gene>
<dbReference type="OrthoDB" id="4374214at2"/>
<keyword evidence="2" id="KW-1185">Reference proteome</keyword>
<organism evidence="1 2">
    <name type="scientific">Mycobacterium intermedium</name>
    <dbReference type="NCBI Taxonomy" id="28445"/>
    <lineage>
        <taxon>Bacteria</taxon>
        <taxon>Bacillati</taxon>
        <taxon>Actinomycetota</taxon>
        <taxon>Actinomycetes</taxon>
        <taxon>Mycobacteriales</taxon>
        <taxon>Mycobacteriaceae</taxon>
        <taxon>Mycobacterium</taxon>
        <taxon>Mycobacterium simiae complex</taxon>
    </lineage>
</organism>
<dbReference type="Pfam" id="PF10888">
    <property type="entry name" value="DUF2742"/>
    <property type="match status" value="1"/>
</dbReference>
<sequence length="92" mass="10022">MDFYAVHLFVVPVLDRAGSWPLAGSLAWQALDDTDPKKLASVLDGGRRDTLRNDMIGAALAEASQAISASADWTAIARSIGRHREVYIRRAV</sequence>
<accession>A0A1E3SF39</accession>
<reference evidence="1 2" key="1">
    <citation type="submission" date="2017-02" db="EMBL/GenBank/DDBJ databases">
        <title>The new phylogeny of genus Mycobacterium.</title>
        <authorList>
            <person name="Tortoli E."/>
            <person name="Trovato A."/>
            <person name="Cirillo D.M."/>
        </authorList>
    </citation>
    <scope>NUCLEOTIDE SEQUENCE [LARGE SCALE GENOMIC DNA]</scope>
    <source>
        <strain evidence="1 2">DSM 44049</strain>
    </source>
</reference>
<evidence type="ECO:0008006" key="3">
    <source>
        <dbReference type="Google" id="ProtNLM"/>
    </source>
</evidence>
<dbReference type="AlphaFoldDB" id="A0A1E3SF39"/>
<name>A0A1E3SF39_MYCIE</name>